<dbReference type="PANTHER" id="PTHR33339">
    <property type="entry name" value="LYSM DOMAIN-CONTAINING PROTEIN"/>
    <property type="match status" value="1"/>
</dbReference>
<keyword evidence="1" id="KW-1133">Transmembrane helix</keyword>
<name>A0A2S4UPG2_9BASI</name>
<feature type="domain" description="DUF7872" evidence="2">
    <location>
        <begin position="207"/>
        <end position="390"/>
    </location>
</feature>
<comment type="caution">
    <text evidence="3">The sequence shown here is derived from an EMBL/GenBank/DDBJ whole genome shotgun (WGS) entry which is preliminary data.</text>
</comment>
<reference evidence="3" key="1">
    <citation type="submission" date="2017-12" db="EMBL/GenBank/DDBJ databases">
        <title>Gene loss provides genomic basis for host adaptation in cereal stripe rust fungi.</title>
        <authorList>
            <person name="Xia C."/>
        </authorList>
    </citation>
    <scope>NUCLEOTIDE SEQUENCE [LARGE SCALE GENOMIC DNA]</scope>
    <source>
        <strain evidence="3">93-210</strain>
    </source>
</reference>
<gene>
    <name evidence="3" type="ORF">PSTT_14011</name>
</gene>
<sequence>SSRKPQQQLTMLGLLKFSSLHCKTNTSHPISNTTLESSRRDCTRRPLTTTTFENYVGGKTLKLQAYADEVNVTNFICGIGQTCDAGQLCSSAMAPDWYVLVATQNWSKVMNMLYTSLSFGQINDLSPPSSPTPVASATWLALVASFSGALPGMIFPGMWVWIWVFLQGLLYTTASEMWFWQNVIRAPPDVRSGYTRSLPGCCQISKTSRKEKLSNYTKGVLQSGISTEEGMYGVLKNGAFLQRTIEKTQYNLQASFEAVIKLRLLAAILKAQDPCTQSGPGGAFEGKGVLSYCGPDQVGTKTHRKIYGASLIESKYGFTTEFLTNSAWKCQTKYGGYEHDPYTNSTLPTDINADCLFNLPVCDCGSPDVLTRRKKGVRTVKACLRAGVPIHPSGPQFT</sequence>
<evidence type="ECO:0000313" key="3">
    <source>
        <dbReference type="EMBL" id="POV99116.1"/>
    </source>
</evidence>
<proteinExistence type="predicted"/>
<feature type="non-terminal residue" evidence="3">
    <location>
        <position position="1"/>
    </location>
</feature>
<dbReference type="PANTHER" id="PTHR33339:SF1">
    <property type="entry name" value="LYSM DOMAIN-CONTAINING PROTEIN"/>
    <property type="match status" value="1"/>
</dbReference>
<evidence type="ECO:0000313" key="4">
    <source>
        <dbReference type="Proteomes" id="UP000239156"/>
    </source>
</evidence>
<organism evidence="3 4">
    <name type="scientific">Puccinia striiformis</name>
    <dbReference type="NCBI Taxonomy" id="27350"/>
    <lineage>
        <taxon>Eukaryota</taxon>
        <taxon>Fungi</taxon>
        <taxon>Dikarya</taxon>
        <taxon>Basidiomycota</taxon>
        <taxon>Pucciniomycotina</taxon>
        <taxon>Pucciniomycetes</taxon>
        <taxon>Pucciniales</taxon>
        <taxon>Pucciniaceae</taxon>
        <taxon>Puccinia</taxon>
    </lineage>
</organism>
<dbReference type="EMBL" id="PKSL01000208">
    <property type="protein sequence ID" value="POV99116.1"/>
    <property type="molecule type" value="Genomic_DNA"/>
</dbReference>
<keyword evidence="1" id="KW-0472">Membrane</keyword>
<feature type="transmembrane region" description="Helical" evidence="1">
    <location>
        <begin position="134"/>
        <end position="154"/>
    </location>
</feature>
<evidence type="ECO:0000259" key="2">
    <source>
        <dbReference type="Pfam" id="PF25278"/>
    </source>
</evidence>
<dbReference type="Proteomes" id="UP000239156">
    <property type="component" value="Unassembled WGS sequence"/>
</dbReference>
<dbReference type="InterPro" id="IPR057194">
    <property type="entry name" value="DUF7872"/>
</dbReference>
<evidence type="ECO:0000256" key="1">
    <source>
        <dbReference type="SAM" id="Phobius"/>
    </source>
</evidence>
<protein>
    <recommendedName>
        <fullName evidence="2">DUF7872 domain-containing protein</fullName>
    </recommendedName>
</protein>
<dbReference type="VEuPathDB" id="FungiDB:PSHT_13246"/>
<accession>A0A2S4UPG2</accession>
<dbReference type="VEuPathDB" id="FungiDB:PSTT_14011"/>
<dbReference type="AlphaFoldDB" id="A0A2S4UPG2"/>
<dbReference type="Pfam" id="PF25278">
    <property type="entry name" value="DUF7872"/>
    <property type="match status" value="1"/>
</dbReference>
<keyword evidence="1" id="KW-0812">Transmembrane</keyword>
<keyword evidence="4" id="KW-1185">Reference proteome</keyword>